<dbReference type="AlphaFoldDB" id="A0A6G1GD52"/>
<dbReference type="InterPro" id="IPR002921">
    <property type="entry name" value="Fungal_lipase-type"/>
</dbReference>
<dbReference type="Gene3D" id="3.40.50.1820">
    <property type="entry name" value="alpha/beta hydrolase"/>
    <property type="match status" value="1"/>
</dbReference>
<keyword evidence="2 5" id="KW-0378">Hydrolase</keyword>
<dbReference type="RefSeq" id="XP_033537585.1">
    <property type="nucleotide sequence ID" value="XM_033682732.1"/>
</dbReference>
<evidence type="ECO:0000313" key="5">
    <source>
        <dbReference type="EMBL" id="KAF1815954.1"/>
    </source>
</evidence>
<dbReference type="Proteomes" id="UP000504638">
    <property type="component" value="Unplaced"/>
</dbReference>
<evidence type="ECO:0000256" key="3">
    <source>
        <dbReference type="SAM" id="SignalP"/>
    </source>
</evidence>
<evidence type="ECO:0000256" key="2">
    <source>
        <dbReference type="ARBA" id="ARBA00022801"/>
    </source>
</evidence>
<evidence type="ECO:0000313" key="7">
    <source>
        <dbReference type="RefSeq" id="XP_033537585.1"/>
    </source>
</evidence>
<name>A0A6G1GD52_9PEZI</name>
<dbReference type="SUPFAM" id="SSF53474">
    <property type="entry name" value="alpha/beta-Hydrolases"/>
    <property type="match status" value="1"/>
</dbReference>
<proteinExistence type="predicted"/>
<gene>
    <name evidence="5 7" type="ORF">P152DRAFT_512007</name>
</gene>
<dbReference type="CDD" id="cd00519">
    <property type="entry name" value="Lipase_3"/>
    <property type="match status" value="1"/>
</dbReference>
<dbReference type="InterPro" id="IPR051299">
    <property type="entry name" value="AB_hydrolase_lip/est"/>
</dbReference>
<feature type="chain" id="PRO_5044632004" evidence="3">
    <location>
        <begin position="22"/>
        <end position="453"/>
    </location>
</feature>
<dbReference type="GeneID" id="54423302"/>
<reference evidence="5 7" key="1">
    <citation type="submission" date="2020-01" db="EMBL/GenBank/DDBJ databases">
        <authorList>
            <consortium name="DOE Joint Genome Institute"/>
            <person name="Haridas S."/>
            <person name="Albert R."/>
            <person name="Binder M."/>
            <person name="Bloem J."/>
            <person name="Labutti K."/>
            <person name="Salamov A."/>
            <person name="Andreopoulos B."/>
            <person name="Baker S.E."/>
            <person name="Barry K."/>
            <person name="Bills G."/>
            <person name="Bluhm B.H."/>
            <person name="Cannon C."/>
            <person name="Castanera R."/>
            <person name="Culley D.E."/>
            <person name="Daum C."/>
            <person name="Ezra D."/>
            <person name="Gonzalez J.B."/>
            <person name="Henrissat B."/>
            <person name="Kuo A."/>
            <person name="Liang C."/>
            <person name="Lipzen A."/>
            <person name="Lutzoni F."/>
            <person name="Magnuson J."/>
            <person name="Mondo S."/>
            <person name="Nolan M."/>
            <person name="Ohm R."/>
            <person name="Pangilinan J."/>
            <person name="Park H.-J."/>
            <person name="Ramirez L."/>
            <person name="Alfaro M."/>
            <person name="Sun H."/>
            <person name="Tritt A."/>
            <person name="Yoshinaga Y."/>
            <person name="Zwiers L.-H."/>
            <person name="Turgeon B.G."/>
            <person name="Goodwin S.B."/>
            <person name="Spatafora J.W."/>
            <person name="Crous P.W."/>
            <person name="Grigoriev I.V."/>
        </authorList>
    </citation>
    <scope>NUCLEOTIDE SEQUENCE</scope>
    <source>
        <strain evidence="5 7">CBS 781.70</strain>
    </source>
</reference>
<dbReference type="GO" id="GO:0016787">
    <property type="term" value="F:hydrolase activity"/>
    <property type="evidence" value="ECO:0007669"/>
    <property type="project" value="UniProtKB-KW"/>
</dbReference>
<dbReference type="PANTHER" id="PTHR46640:SF1">
    <property type="entry name" value="FUNGAL LIPASE-LIKE DOMAIN-CONTAINING PROTEIN-RELATED"/>
    <property type="match status" value="1"/>
</dbReference>
<sequence>MRLLDLLCLLPLLSILNYVSARADGGIVKPGDHPTNSPISISLFSELEELARLVDIAYCVGSLGLGVQKPFRCVSRCHDFPHMSLVATWHTGPFLSDSCGYIAVEKNPSGPPRVIVAFRGTYSIANTIADLSTIPQAYVPYPSDPTSPTSSIATAAVQARSTHHIGSDLPFKNGEDVSTSVPCPNCTVHSGFLGTWLNARRSILPELLPVLQANYNATLHIVGHSLGGAVACLASLELLGRGWDPVVTTFGEPMVGNRAFAQYVEDRFDVGSDTSGDEKFGVQRYRRVTHINDPVPFLPLEEWGYAPHSGEIYITAPQLPPALDDIIYCYGPADANCSRSAVDSEAALSSVDLLADDMDGTNLLVQTSGDGTKSELEAQWWLRKTLGRWAGGIKNPIPGRLQLWQLFFAHRDYFWRLGLCVLGGDPWDWGGYPYPGKDAGDKIVRNEKINLDL</sequence>
<organism evidence="5">
    <name type="scientific">Eremomyces bilateralis CBS 781.70</name>
    <dbReference type="NCBI Taxonomy" id="1392243"/>
    <lineage>
        <taxon>Eukaryota</taxon>
        <taxon>Fungi</taxon>
        <taxon>Dikarya</taxon>
        <taxon>Ascomycota</taxon>
        <taxon>Pezizomycotina</taxon>
        <taxon>Dothideomycetes</taxon>
        <taxon>Dothideomycetes incertae sedis</taxon>
        <taxon>Eremomycetales</taxon>
        <taxon>Eremomycetaceae</taxon>
        <taxon>Eremomyces</taxon>
    </lineage>
</organism>
<evidence type="ECO:0000256" key="1">
    <source>
        <dbReference type="ARBA" id="ARBA00022729"/>
    </source>
</evidence>
<accession>A0A6G1GD52</accession>
<feature type="signal peptide" evidence="3">
    <location>
        <begin position="1"/>
        <end position="21"/>
    </location>
</feature>
<feature type="domain" description="Fungal lipase-type" evidence="4">
    <location>
        <begin position="115"/>
        <end position="301"/>
    </location>
</feature>
<reference evidence="7" key="3">
    <citation type="submission" date="2025-04" db="UniProtKB">
        <authorList>
            <consortium name="RefSeq"/>
        </authorList>
    </citation>
    <scope>IDENTIFICATION</scope>
    <source>
        <strain evidence="7">CBS 781.70</strain>
    </source>
</reference>
<dbReference type="EMBL" id="ML975151">
    <property type="protein sequence ID" value="KAF1815954.1"/>
    <property type="molecule type" value="Genomic_DNA"/>
</dbReference>
<protein>
    <submittedName>
        <fullName evidence="5 7">Alpha/beta-hydrolase</fullName>
    </submittedName>
</protein>
<dbReference type="Pfam" id="PF01764">
    <property type="entry name" value="Lipase_3"/>
    <property type="match status" value="1"/>
</dbReference>
<evidence type="ECO:0000313" key="6">
    <source>
        <dbReference type="Proteomes" id="UP000504638"/>
    </source>
</evidence>
<dbReference type="InterPro" id="IPR029058">
    <property type="entry name" value="AB_hydrolase_fold"/>
</dbReference>
<reference evidence="7" key="2">
    <citation type="submission" date="2020-04" db="EMBL/GenBank/DDBJ databases">
        <authorList>
            <consortium name="NCBI Genome Project"/>
        </authorList>
    </citation>
    <scope>NUCLEOTIDE SEQUENCE</scope>
    <source>
        <strain evidence="7">CBS 781.70</strain>
    </source>
</reference>
<keyword evidence="6" id="KW-1185">Reference proteome</keyword>
<dbReference type="OrthoDB" id="438440at2759"/>
<dbReference type="GO" id="GO:0006629">
    <property type="term" value="P:lipid metabolic process"/>
    <property type="evidence" value="ECO:0007669"/>
    <property type="project" value="InterPro"/>
</dbReference>
<keyword evidence="1 3" id="KW-0732">Signal</keyword>
<dbReference type="PANTHER" id="PTHR46640">
    <property type="entry name" value="TRIACYLGLYCEROL LIPASE, PUTATIVE (AFU_ORTHOLOGUE AFUA_6G06510)-RELATED"/>
    <property type="match status" value="1"/>
</dbReference>
<evidence type="ECO:0000259" key="4">
    <source>
        <dbReference type="Pfam" id="PF01764"/>
    </source>
</evidence>